<evidence type="ECO:0000256" key="1">
    <source>
        <dbReference type="ARBA" id="ARBA00001933"/>
    </source>
</evidence>
<comment type="caution">
    <text evidence="8">The sequence shown here is derived from an EMBL/GenBank/DDBJ whole genome shotgun (WGS) entry which is preliminary data.</text>
</comment>
<accession>A0A483CZ62</accession>
<organism evidence="8 9">
    <name type="scientific">Methanofollis fontis</name>
    <dbReference type="NCBI Taxonomy" id="2052832"/>
    <lineage>
        <taxon>Archaea</taxon>
        <taxon>Methanobacteriati</taxon>
        <taxon>Methanobacteriota</taxon>
        <taxon>Stenosarchaea group</taxon>
        <taxon>Methanomicrobia</taxon>
        <taxon>Methanomicrobiales</taxon>
        <taxon>Methanomicrobiaceae</taxon>
        <taxon>Methanofollis</taxon>
    </lineage>
</organism>
<dbReference type="InterPro" id="IPR022401">
    <property type="entry name" value="Cysteate_synthase"/>
</dbReference>
<dbReference type="GO" id="GO:0018114">
    <property type="term" value="F:threonine racemase activity"/>
    <property type="evidence" value="ECO:0007669"/>
    <property type="project" value="TreeGrafter"/>
</dbReference>
<dbReference type="GO" id="GO:0070179">
    <property type="term" value="P:D-serine biosynthetic process"/>
    <property type="evidence" value="ECO:0007669"/>
    <property type="project" value="TreeGrafter"/>
</dbReference>
<dbReference type="PANTHER" id="PTHR43050">
    <property type="entry name" value="SERINE / THREONINE RACEMASE FAMILY MEMBER"/>
    <property type="match status" value="1"/>
</dbReference>
<dbReference type="RefSeq" id="WP_130645954.1">
    <property type="nucleotide sequence ID" value="NZ_PGCL01000001.1"/>
</dbReference>
<gene>
    <name evidence="8" type="ORF">CUJ86_02380</name>
</gene>
<dbReference type="Pfam" id="PF00291">
    <property type="entry name" value="PALP"/>
    <property type="match status" value="1"/>
</dbReference>
<proteinExistence type="inferred from homology"/>
<dbReference type="GO" id="GO:0003941">
    <property type="term" value="F:L-serine ammonia-lyase activity"/>
    <property type="evidence" value="ECO:0007669"/>
    <property type="project" value="TreeGrafter"/>
</dbReference>
<dbReference type="InterPro" id="IPR036052">
    <property type="entry name" value="TrpB-like_PALP_sf"/>
</dbReference>
<comment type="function">
    <text evidence="5">Specifically catalyzes the beta-elimination of phosphate from L-phosphoserine and the beta-addition of sulfite to the dehydroalanine intermediate to produce L-cysteate.</text>
</comment>
<dbReference type="GO" id="GO:0005524">
    <property type="term" value="F:ATP binding"/>
    <property type="evidence" value="ECO:0007669"/>
    <property type="project" value="TreeGrafter"/>
</dbReference>
<dbReference type="GO" id="GO:0019295">
    <property type="term" value="P:coenzyme M biosynthetic process"/>
    <property type="evidence" value="ECO:0007669"/>
    <property type="project" value="UniProtKB-UniRule"/>
</dbReference>
<dbReference type="GO" id="GO:0030170">
    <property type="term" value="F:pyridoxal phosphate binding"/>
    <property type="evidence" value="ECO:0007669"/>
    <property type="project" value="UniProtKB-UniRule"/>
</dbReference>
<dbReference type="GO" id="GO:0000287">
    <property type="term" value="F:magnesium ion binding"/>
    <property type="evidence" value="ECO:0007669"/>
    <property type="project" value="TreeGrafter"/>
</dbReference>
<evidence type="ECO:0000256" key="5">
    <source>
        <dbReference type="HAMAP-Rule" id="MF_02109"/>
    </source>
</evidence>
<dbReference type="EMBL" id="PGCL01000001">
    <property type="protein sequence ID" value="TAJ45592.1"/>
    <property type="molecule type" value="Genomic_DNA"/>
</dbReference>
<dbReference type="PANTHER" id="PTHR43050:SF1">
    <property type="entry name" value="SERINE RACEMASE"/>
    <property type="match status" value="1"/>
</dbReference>
<evidence type="ECO:0000313" key="8">
    <source>
        <dbReference type="EMBL" id="TAJ45592.1"/>
    </source>
</evidence>
<sequence>MRPYQLICPGCGAVLEDHYTLACPSGCRALVRADYRKKRLDLRDEPGIFRFADWLPVEGTLPAEAGPVTYRSTAFAREIGLENLWIGFSGYWPEHGARITTCSFKELEALPTVVRMRETGSGTLVVASAGNTGRAFCQTAAVTGIPVVVVVPTGGRDRIWTAEPTDRACLITVDGDYSDAIAAADTLCNTPGLVPEGGARNVARRDGMGTVMLDAAVSIGRVPEHYVQAVGSGTGGIAAWEAAMRLIGDGRFGSALPRLHLAQNIPFIPMVRAWQAGRREIVPEIDMPDARRSIAAVSADVLTNRNPPYAIGGGVYDALTATDGRMYGVENRAAEEAGRHFTGAEGIDLDPAAAVAVAALLEAVESGAISPGDCTLLNITGGGYRRAEESLDLRVVEPSFRLRSPDGAAACARDVLGWVNEHA</sequence>
<keyword evidence="2 5" id="KW-0174">Coenzyme M biosynthesis</keyword>
<evidence type="ECO:0000256" key="3">
    <source>
        <dbReference type="ARBA" id="ARBA00022679"/>
    </source>
</evidence>
<comment type="pathway">
    <text evidence="5">Cofactor biosynthesis; coenzyme M biosynthesis.</text>
</comment>
<evidence type="ECO:0000313" key="9">
    <source>
        <dbReference type="Proteomes" id="UP000292580"/>
    </source>
</evidence>
<dbReference type="GO" id="GO:0044686">
    <property type="term" value="F:cysteate synthase activity"/>
    <property type="evidence" value="ECO:0007669"/>
    <property type="project" value="UniProtKB-UniRule"/>
</dbReference>
<comment type="cofactor">
    <cofactor evidence="1 5">
        <name>pyridoxal 5'-phosphate</name>
        <dbReference type="ChEBI" id="CHEBI:597326"/>
    </cofactor>
</comment>
<keyword evidence="9" id="KW-1185">Reference proteome</keyword>
<dbReference type="UniPathway" id="UPA00355"/>
<dbReference type="InterPro" id="IPR001926">
    <property type="entry name" value="TrpB-like_PALP"/>
</dbReference>
<feature type="domain" description="Tryptophan synthase beta chain-like PALP" evidence="7">
    <location>
        <begin position="100"/>
        <end position="381"/>
    </location>
</feature>
<dbReference type="GO" id="GO:0030378">
    <property type="term" value="F:serine racemase activity"/>
    <property type="evidence" value="ECO:0007669"/>
    <property type="project" value="TreeGrafter"/>
</dbReference>
<protein>
    <recommendedName>
        <fullName evidence="5 6">Cysteate synthase</fullName>
        <shortName evidence="5">CS</shortName>
        <shortName evidence="5">Cya synthase</shortName>
        <ecNumber evidence="5 6">2.5.1.76</ecNumber>
    </recommendedName>
</protein>
<keyword evidence="3 5" id="KW-0808">Transferase</keyword>
<dbReference type="HAMAP" id="MF_02109">
    <property type="entry name" value="Cya_synthase"/>
    <property type="match status" value="1"/>
</dbReference>
<feature type="binding site" evidence="5">
    <location>
        <position position="131"/>
    </location>
    <ligand>
        <name>pyridoxal 5'-phosphate</name>
        <dbReference type="ChEBI" id="CHEBI:597326"/>
    </ligand>
</feature>
<comment type="subunit">
    <text evidence="5">Homotrimer.</text>
</comment>
<comment type="similarity">
    <text evidence="5">Belongs to the threonine synthase family. Cysteate synthase subfamily.</text>
</comment>
<dbReference type="AlphaFoldDB" id="A0A483CZ62"/>
<dbReference type="EC" id="2.5.1.76" evidence="5 6"/>
<evidence type="ECO:0000256" key="2">
    <source>
        <dbReference type="ARBA" id="ARBA00022545"/>
    </source>
</evidence>
<keyword evidence="4 5" id="KW-0663">Pyridoxal phosphate</keyword>
<dbReference type="NCBIfam" id="TIGR03844">
    <property type="entry name" value="cysteate_syn"/>
    <property type="match status" value="1"/>
</dbReference>
<dbReference type="Gene3D" id="3.40.50.1100">
    <property type="match status" value="2"/>
</dbReference>
<dbReference type="SUPFAM" id="SSF53686">
    <property type="entry name" value="Tryptophan synthase beta subunit-like PLP-dependent enzymes"/>
    <property type="match status" value="1"/>
</dbReference>
<reference evidence="8 9" key="1">
    <citation type="submission" date="2017-11" db="EMBL/GenBank/DDBJ databases">
        <title>Isolation and Characterization of Methanofollis Species from Methane Seep Offshore SW Taiwan.</title>
        <authorList>
            <person name="Teng N.-H."/>
            <person name="Lai M.-C."/>
            <person name="Chen S.-C."/>
        </authorList>
    </citation>
    <scope>NUCLEOTIDE SEQUENCE [LARGE SCALE GENOMIC DNA]</scope>
    <source>
        <strain evidence="8 9">FWC-SCC2</strain>
    </source>
</reference>
<evidence type="ECO:0000256" key="4">
    <source>
        <dbReference type="ARBA" id="ARBA00022898"/>
    </source>
</evidence>
<evidence type="ECO:0000256" key="6">
    <source>
        <dbReference type="NCBIfam" id="TIGR03844"/>
    </source>
</evidence>
<feature type="modified residue" description="N6-(pyridoxal phosphate)lysine" evidence="5">
    <location>
        <position position="105"/>
    </location>
</feature>
<name>A0A483CZ62_9EURY</name>
<dbReference type="OrthoDB" id="6371at2157"/>
<feature type="binding site" evidence="5">
    <location>
        <position position="380"/>
    </location>
    <ligand>
        <name>pyridoxal 5'-phosphate</name>
        <dbReference type="ChEBI" id="CHEBI:597326"/>
    </ligand>
</feature>
<evidence type="ECO:0000259" key="7">
    <source>
        <dbReference type="Pfam" id="PF00291"/>
    </source>
</evidence>
<comment type="catalytic activity">
    <reaction evidence="5">
        <text>O-phospho-L-serine + sulfite + H(+) = L-cysteate + phosphate</text>
        <dbReference type="Rhea" id="RHEA:26486"/>
        <dbReference type="ChEBI" id="CHEBI:15378"/>
        <dbReference type="ChEBI" id="CHEBI:17359"/>
        <dbReference type="ChEBI" id="CHEBI:43474"/>
        <dbReference type="ChEBI" id="CHEBI:57524"/>
        <dbReference type="ChEBI" id="CHEBI:58090"/>
        <dbReference type="EC" id="2.5.1.76"/>
    </reaction>
</comment>
<dbReference type="Proteomes" id="UP000292580">
    <property type="component" value="Unassembled WGS sequence"/>
</dbReference>